<protein>
    <submittedName>
        <fullName evidence="2">Uncharacterized protein</fullName>
    </submittedName>
</protein>
<evidence type="ECO:0000313" key="3">
    <source>
        <dbReference type="Proteomes" id="UP000754495"/>
    </source>
</evidence>
<dbReference type="RefSeq" id="WP_167116779.1">
    <property type="nucleotide sequence ID" value="NZ_JAANOU010000001.1"/>
</dbReference>
<organism evidence="2 3">
    <name type="scientific">Amycolatopsis viridis</name>
    <dbReference type="NCBI Taxonomy" id="185678"/>
    <lineage>
        <taxon>Bacteria</taxon>
        <taxon>Bacillati</taxon>
        <taxon>Actinomycetota</taxon>
        <taxon>Actinomycetes</taxon>
        <taxon>Pseudonocardiales</taxon>
        <taxon>Pseudonocardiaceae</taxon>
        <taxon>Amycolatopsis</taxon>
    </lineage>
</organism>
<evidence type="ECO:0000256" key="1">
    <source>
        <dbReference type="SAM" id="MobiDB-lite"/>
    </source>
</evidence>
<gene>
    <name evidence="2" type="ORF">FHX46_003811</name>
</gene>
<feature type="compositionally biased region" description="Basic and acidic residues" evidence="1">
    <location>
        <begin position="24"/>
        <end position="39"/>
    </location>
</feature>
<feature type="compositionally biased region" description="Polar residues" evidence="1">
    <location>
        <begin position="1"/>
        <end position="20"/>
    </location>
</feature>
<accession>A0ABX0SWE0</accession>
<dbReference type="Proteomes" id="UP000754495">
    <property type="component" value="Unassembled WGS sequence"/>
</dbReference>
<sequence>MRSGSNPRRASTEASNSFSASLPADERSDGDRGGGDARAGEVGSGVFAEEPNP</sequence>
<reference evidence="2 3" key="1">
    <citation type="submission" date="2020-03" db="EMBL/GenBank/DDBJ databases">
        <title>Sequencing the genomes of 1000 actinobacteria strains.</title>
        <authorList>
            <person name="Klenk H.-P."/>
        </authorList>
    </citation>
    <scope>NUCLEOTIDE SEQUENCE [LARGE SCALE GENOMIC DNA]</scope>
    <source>
        <strain evidence="2 3">DSM 45668</strain>
    </source>
</reference>
<proteinExistence type="predicted"/>
<dbReference type="EMBL" id="JAANOU010000001">
    <property type="protein sequence ID" value="NIH81281.1"/>
    <property type="molecule type" value="Genomic_DNA"/>
</dbReference>
<name>A0ABX0SWE0_9PSEU</name>
<evidence type="ECO:0000313" key="2">
    <source>
        <dbReference type="EMBL" id="NIH81281.1"/>
    </source>
</evidence>
<comment type="caution">
    <text evidence="2">The sequence shown here is derived from an EMBL/GenBank/DDBJ whole genome shotgun (WGS) entry which is preliminary data.</text>
</comment>
<keyword evidence="3" id="KW-1185">Reference proteome</keyword>
<feature type="region of interest" description="Disordered" evidence="1">
    <location>
        <begin position="1"/>
        <end position="53"/>
    </location>
</feature>